<sequence>MKTCFGCCPLHHGVTAIALINIVWNITEALKHIYHRVQEYERFKWIVHSNGNTSVSPDDNSTAEYESSDYISDIERIPIMSGIYMDYIFIMTVSWIVLEFISNCCLKQSTFKRAPQKIYLWLVIYYANLLFMVLHLVHFTLLITRHSIPVYAIFSWTKQHFGHFFMVCTLYQQIDQISHNYSETLIITIKSMLLV</sequence>
<reference evidence="2" key="2">
    <citation type="submission" date="2022-06" db="UniProtKB">
        <authorList>
            <consortium name="EnsemblMetazoa"/>
        </authorList>
    </citation>
    <scope>IDENTIFICATION</scope>
</reference>
<protein>
    <submittedName>
        <fullName evidence="2">Uncharacterized protein</fullName>
    </submittedName>
</protein>
<dbReference type="OrthoDB" id="6605077at2759"/>
<keyword evidence="3" id="KW-1185">Reference proteome</keyword>
<dbReference type="GeneID" id="100571632"/>
<name>A0A8R2H7U6_ACYPI</name>
<reference evidence="3" key="1">
    <citation type="submission" date="2010-06" db="EMBL/GenBank/DDBJ databases">
        <authorList>
            <person name="Jiang H."/>
            <person name="Abraham K."/>
            <person name="Ali S."/>
            <person name="Alsbrooks S.L."/>
            <person name="Anim B.N."/>
            <person name="Anosike U.S."/>
            <person name="Attaway T."/>
            <person name="Bandaranaike D.P."/>
            <person name="Battles P.K."/>
            <person name="Bell S.N."/>
            <person name="Bell A.V."/>
            <person name="Beltran B."/>
            <person name="Bickham C."/>
            <person name="Bustamante Y."/>
            <person name="Caleb T."/>
            <person name="Canada A."/>
            <person name="Cardenas V."/>
            <person name="Carter K."/>
            <person name="Chacko J."/>
            <person name="Chandrabose M.N."/>
            <person name="Chavez D."/>
            <person name="Chavez A."/>
            <person name="Chen L."/>
            <person name="Chu H.-S."/>
            <person name="Claassen K.J."/>
            <person name="Cockrell R."/>
            <person name="Collins M."/>
            <person name="Cooper J.A."/>
            <person name="Cree A."/>
            <person name="Curry S.M."/>
            <person name="Da Y."/>
            <person name="Dao M.D."/>
            <person name="Das B."/>
            <person name="Davila M.-L."/>
            <person name="Davy-Carroll L."/>
            <person name="Denson S."/>
            <person name="Dinh H."/>
            <person name="Ebong V.E."/>
            <person name="Edwards J.R."/>
            <person name="Egan A."/>
            <person name="El-Daye J."/>
            <person name="Escobedo L."/>
            <person name="Fernandez S."/>
            <person name="Fernando P.R."/>
            <person name="Flagg N."/>
            <person name="Forbes L.D."/>
            <person name="Fowler R.G."/>
            <person name="Fu Q."/>
            <person name="Gabisi R.A."/>
            <person name="Ganer J."/>
            <person name="Garbino Pronczuk A."/>
            <person name="Garcia R.M."/>
            <person name="Garner T."/>
            <person name="Garrett T.E."/>
            <person name="Gonzalez D.A."/>
            <person name="Hamid H."/>
            <person name="Hawkins E.S."/>
            <person name="Hirani K."/>
            <person name="Hogues M.E."/>
            <person name="Hollins B."/>
            <person name="Hsiao C.-H."/>
            <person name="Jabil R."/>
            <person name="James M.L."/>
            <person name="Jhangiani S.N."/>
            <person name="Johnson B."/>
            <person name="Johnson Q."/>
            <person name="Joshi V."/>
            <person name="Kalu J.B."/>
            <person name="Kam C."/>
            <person name="Kashfia A."/>
            <person name="Keebler J."/>
            <person name="Kisamo H."/>
            <person name="Kovar C.L."/>
            <person name="Lago L.A."/>
            <person name="Lai C.-Y."/>
            <person name="Laidlaw J."/>
            <person name="Lara F."/>
            <person name="Le T.-K."/>
            <person name="Lee S.L."/>
            <person name="Legall F.H."/>
            <person name="Lemon S.J."/>
            <person name="Lewis L.R."/>
            <person name="Li B."/>
            <person name="Liu Y."/>
            <person name="Liu Y.-S."/>
            <person name="Lopez J."/>
            <person name="Lozado R.J."/>
            <person name="Lu J."/>
            <person name="Madu R.C."/>
            <person name="Maheshwari M."/>
            <person name="Maheshwari R."/>
            <person name="Malloy K."/>
            <person name="Martinez E."/>
            <person name="Mathew T."/>
            <person name="Mercado I.C."/>
            <person name="Mercado C."/>
            <person name="Meyer B."/>
            <person name="Montgomery K."/>
            <person name="Morgan M.B."/>
            <person name="Munidasa M."/>
            <person name="Nazareth L.V."/>
            <person name="Nelson J."/>
            <person name="Ng B.M."/>
            <person name="Nguyen N.B."/>
            <person name="Nguyen P.Q."/>
            <person name="Nguyen T."/>
            <person name="Obregon M."/>
            <person name="Okwuonu G.O."/>
            <person name="Onwere C.G."/>
            <person name="Orozco G."/>
            <person name="Parra A."/>
            <person name="Patel S."/>
            <person name="Patil S."/>
            <person name="Perez A."/>
            <person name="Perez Y."/>
            <person name="Pham C."/>
            <person name="Primus E.L."/>
            <person name="Pu L.-L."/>
            <person name="Puazo M."/>
            <person name="Qin X."/>
            <person name="Quiroz J.B."/>
            <person name="Reese J."/>
            <person name="Richards S."/>
            <person name="Rives C.M."/>
            <person name="Robberts R."/>
            <person name="Ruiz S.J."/>
            <person name="Ruiz M.J."/>
            <person name="Santibanez J."/>
            <person name="Schneider B.W."/>
            <person name="Sisson I."/>
            <person name="Smith M."/>
            <person name="Sodergren E."/>
            <person name="Song X.-Z."/>
            <person name="Song B.B."/>
            <person name="Summersgill H."/>
            <person name="Thelus R."/>
            <person name="Thornton R.D."/>
            <person name="Trejos Z.Y."/>
            <person name="Usmani K."/>
            <person name="Vattathil S."/>
            <person name="Villasana D."/>
            <person name="Walker D.L."/>
            <person name="Wang S."/>
            <person name="Wang K."/>
            <person name="White C.S."/>
            <person name="Williams A.C."/>
            <person name="Williamson J."/>
            <person name="Wilson K."/>
            <person name="Woghiren I.O."/>
            <person name="Woodworth J.R."/>
            <person name="Worley K.C."/>
            <person name="Wright R.A."/>
            <person name="Wu W."/>
            <person name="Young L."/>
            <person name="Zhang L."/>
            <person name="Zhang J."/>
            <person name="Zhu Y."/>
            <person name="Muzny D.M."/>
            <person name="Weinstock G."/>
            <person name="Gibbs R.A."/>
        </authorList>
    </citation>
    <scope>NUCLEOTIDE SEQUENCE [LARGE SCALE GENOMIC DNA]</scope>
    <source>
        <strain evidence="3">LSR1</strain>
    </source>
</reference>
<keyword evidence="1" id="KW-0812">Transmembrane</keyword>
<accession>A0A8R2H7U6</accession>
<proteinExistence type="predicted"/>
<feature type="transmembrane region" description="Helical" evidence="1">
    <location>
        <begin position="87"/>
        <end position="106"/>
    </location>
</feature>
<dbReference type="AlphaFoldDB" id="A0A8R2H7U6"/>
<keyword evidence="1" id="KW-0472">Membrane</keyword>
<evidence type="ECO:0000313" key="2">
    <source>
        <dbReference type="EnsemblMetazoa" id="XP_016661367.1"/>
    </source>
</evidence>
<dbReference type="Proteomes" id="UP000007819">
    <property type="component" value="Chromosome A1"/>
</dbReference>
<feature type="transmembrane region" description="Helical" evidence="1">
    <location>
        <begin position="118"/>
        <end position="143"/>
    </location>
</feature>
<organism evidence="2 3">
    <name type="scientific">Acyrthosiphon pisum</name>
    <name type="common">Pea aphid</name>
    <dbReference type="NCBI Taxonomy" id="7029"/>
    <lineage>
        <taxon>Eukaryota</taxon>
        <taxon>Metazoa</taxon>
        <taxon>Ecdysozoa</taxon>
        <taxon>Arthropoda</taxon>
        <taxon>Hexapoda</taxon>
        <taxon>Insecta</taxon>
        <taxon>Pterygota</taxon>
        <taxon>Neoptera</taxon>
        <taxon>Paraneoptera</taxon>
        <taxon>Hemiptera</taxon>
        <taxon>Sternorrhyncha</taxon>
        <taxon>Aphidomorpha</taxon>
        <taxon>Aphidoidea</taxon>
        <taxon>Aphididae</taxon>
        <taxon>Macrosiphini</taxon>
        <taxon>Acyrthosiphon</taxon>
    </lineage>
</organism>
<dbReference type="KEGG" id="api:100571632"/>
<dbReference type="EnsemblMetazoa" id="XM_016805878.2">
    <property type="protein sequence ID" value="XP_016661367.1"/>
    <property type="gene ID" value="LOC100571632"/>
</dbReference>
<evidence type="ECO:0000256" key="1">
    <source>
        <dbReference type="SAM" id="Phobius"/>
    </source>
</evidence>
<dbReference type="RefSeq" id="XP_016661367.1">
    <property type="nucleotide sequence ID" value="XM_016805878.2"/>
</dbReference>
<keyword evidence="1" id="KW-1133">Transmembrane helix</keyword>
<evidence type="ECO:0000313" key="3">
    <source>
        <dbReference type="Proteomes" id="UP000007819"/>
    </source>
</evidence>